<dbReference type="HOGENOM" id="CLU_2673287_0_0_1"/>
<evidence type="ECO:0000256" key="1">
    <source>
        <dbReference type="SAM" id="MobiDB-lite"/>
    </source>
</evidence>
<feature type="region of interest" description="Disordered" evidence="1">
    <location>
        <begin position="1"/>
        <end position="20"/>
    </location>
</feature>
<keyword evidence="3" id="KW-1185">Reference proteome</keyword>
<dbReference type="EMBL" id="GL379786">
    <property type="protein sequence ID" value="EGT30663.1"/>
    <property type="molecule type" value="Genomic_DNA"/>
</dbReference>
<accession>G0M8L5</accession>
<dbReference type="AlphaFoldDB" id="G0M8L5"/>
<organism evidence="3">
    <name type="scientific">Caenorhabditis brenneri</name>
    <name type="common">Nematode worm</name>
    <dbReference type="NCBI Taxonomy" id="135651"/>
    <lineage>
        <taxon>Eukaryota</taxon>
        <taxon>Metazoa</taxon>
        <taxon>Ecdysozoa</taxon>
        <taxon>Nematoda</taxon>
        <taxon>Chromadorea</taxon>
        <taxon>Rhabditida</taxon>
        <taxon>Rhabditina</taxon>
        <taxon>Rhabditomorpha</taxon>
        <taxon>Rhabditoidea</taxon>
        <taxon>Rhabditidae</taxon>
        <taxon>Peloderinae</taxon>
        <taxon>Caenorhabditis</taxon>
    </lineage>
</organism>
<reference evidence="3" key="1">
    <citation type="submission" date="2011-07" db="EMBL/GenBank/DDBJ databases">
        <authorList>
            <consortium name="Caenorhabditis brenneri Sequencing and Analysis Consortium"/>
            <person name="Wilson R.K."/>
        </authorList>
    </citation>
    <scope>NUCLEOTIDE SEQUENCE [LARGE SCALE GENOMIC DNA]</scope>
    <source>
        <strain evidence="3">PB2801</strain>
    </source>
</reference>
<name>G0M8L5_CAEBE</name>
<sequence length="75" mass="8316">MSPQTQTIPSFNGTASSARIPVTHRTIKKDSCESPRIPVRHGIVSKTVSSQSLKYEVNHQIRPRVADLSFGLNQE</sequence>
<evidence type="ECO:0000313" key="3">
    <source>
        <dbReference type="Proteomes" id="UP000008068"/>
    </source>
</evidence>
<protein>
    <submittedName>
        <fullName evidence="2">Uncharacterized protein</fullName>
    </submittedName>
</protein>
<proteinExistence type="predicted"/>
<feature type="compositionally biased region" description="Polar residues" evidence="1">
    <location>
        <begin position="1"/>
        <end position="17"/>
    </location>
</feature>
<gene>
    <name evidence="2" type="ORF">CAEBREN_08330</name>
</gene>
<dbReference type="InParanoid" id="G0M8L5"/>
<dbReference type="Proteomes" id="UP000008068">
    <property type="component" value="Unassembled WGS sequence"/>
</dbReference>
<evidence type="ECO:0000313" key="2">
    <source>
        <dbReference type="EMBL" id="EGT30663.1"/>
    </source>
</evidence>